<feature type="binding site" evidence="5">
    <location>
        <begin position="135"/>
        <end position="136"/>
    </location>
    <ligand>
        <name>ATP</name>
        <dbReference type="ChEBI" id="CHEBI:30616"/>
    </ligand>
</feature>
<feature type="chain" id="PRO_5005668552" evidence="7">
    <location>
        <begin position="20"/>
        <end position="811"/>
    </location>
</feature>
<dbReference type="SUPFAM" id="SSF54211">
    <property type="entry name" value="Ribosomal protein S5 domain 2-like"/>
    <property type="match status" value="1"/>
</dbReference>
<dbReference type="Proteomes" id="UP000007800">
    <property type="component" value="Unassembled WGS sequence"/>
</dbReference>
<dbReference type="GeneID" id="9061009"/>
<dbReference type="GO" id="GO:0051082">
    <property type="term" value="F:unfolded protein binding"/>
    <property type="evidence" value="ECO:0007669"/>
    <property type="project" value="InterPro"/>
</dbReference>
<feature type="binding site" evidence="5">
    <location>
        <begin position="156"/>
        <end position="161"/>
    </location>
    <ligand>
        <name>ATP</name>
        <dbReference type="ChEBI" id="CHEBI:30616"/>
    </ligand>
</feature>
<keyword evidence="2 5" id="KW-0547">Nucleotide-binding</keyword>
<dbReference type="SMART" id="SM00387">
    <property type="entry name" value="HATPase_c"/>
    <property type="match status" value="1"/>
</dbReference>
<evidence type="ECO:0000259" key="8">
    <source>
        <dbReference type="SMART" id="SM00387"/>
    </source>
</evidence>
<dbReference type="Gene3D" id="1.20.120.790">
    <property type="entry name" value="Heat shock protein 90, C-terminal domain"/>
    <property type="match status" value="1"/>
</dbReference>
<feature type="binding site" evidence="5">
    <location>
        <position position="120"/>
    </location>
    <ligand>
        <name>ATP</name>
        <dbReference type="ChEBI" id="CHEBI:30616"/>
    </ligand>
</feature>
<dbReference type="InterPro" id="IPR020575">
    <property type="entry name" value="Hsp90_N"/>
</dbReference>
<feature type="binding site" evidence="5">
    <location>
        <position position="128"/>
    </location>
    <ligand>
        <name>ATP</name>
        <dbReference type="ChEBI" id="CHEBI:30616"/>
    </ligand>
</feature>
<dbReference type="CDD" id="cd16927">
    <property type="entry name" value="HATPase_Hsp90-like"/>
    <property type="match status" value="1"/>
</dbReference>
<gene>
    <name evidence="9" type="ORF">Pmar_PMAR003486</name>
</gene>
<dbReference type="GO" id="GO:0005524">
    <property type="term" value="F:ATP binding"/>
    <property type="evidence" value="ECO:0007669"/>
    <property type="project" value="UniProtKB-KW"/>
</dbReference>
<evidence type="ECO:0000256" key="7">
    <source>
        <dbReference type="SAM" id="SignalP"/>
    </source>
</evidence>
<protein>
    <submittedName>
        <fullName evidence="9">Endoplasmin, putative</fullName>
    </submittedName>
</protein>
<dbReference type="PANTHER" id="PTHR11528">
    <property type="entry name" value="HEAT SHOCK PROTEIN 90 FAMILY MEMBER"/>
    <property type="match status" value="1"/>
</dbReference>
<dbReference type="HAMAP" id="MF_00505">
    <property type="entry name" value="HSP90"/>
    <property type="match status" value="1"/>
</dbReference>
<keyword evidence="4" id="KW-0143">Chaperone</keyword>
<feature type="compositionally biased region" description="Acidic residues" evidence="6">
    <location>
        <begin position="767"/>
        <end position="811"/>
    </location>
</feature>
<feature type="signal peptide" evidence="7">
    <location>
        <begin position="1"/>
        <end position="19"/>
    </location>
</feature>
<keyword evidence="10" id="KW-1185">Reference proteome</keyword>
<dbReference type="InParanoid" id="C5KHG1"/>
<dbReference type="InterPro" id="IPR036890">
    <property type="entry name" value="HATPase_C_sf"/>
</dbReference>
<organism evidence="10">
    <name type="scientific">Perkinsus marinus (strain ATCC 50983 / TXsc)</name>
    <dbReference type="NCBI Taxonomy" id="423536"/>
    <lineage>
        <taxon>Eukaryota</taxon>
        <taxon>Sar</taxon>
        <taxon>Alveolata</taxon>
        <taxon>Perkinsozoa</taxon>
        <taxon>Perkinsea</taxon>
        <taxon>Perkinsida</taxon>
        <taxon>Perkinsidae</taxon>
        <taxon>Perkinsus</taxon>
    </lineage>
</organism>
<dbReference type="NCBIfam" id="NF003555">
    <property type="entry name" value="PRK05218.1"/>
    <property type="match status" value="1"/>
</dbReference>
<dbReference type="Gene3D" id="3.30.565.10">
    <property type="entry name" value="Histidine kinase-like ATPase, C-terminal domain"/>
    <property type="match status" value="1"/>
</dbReference>
<feature type="compositionally biased region" description="Acidic residues" evidence="6">
    <location>
        <begin position="274"/>
        <end position="285"/>
    </location>
</feature>
<evidence type="ECO:0000256" key="3">
    <source>
        <dbReference type="ARBA" id="ARBA00022840"/>
    </source>
</evidence>
<dbReference type="GO" id="GO:0140662">
    <property type="term" value="F:ATP-dependent protein folding chaperone"/>
    <property type="evidence" value="ECO:0007669"/>
    <property type="project" value="InterPro"/>
</dbReference>
<feature type="compositionally biased region" description="Acidic residues" evidence="6">
    <location>
        <begin position="253"/>
        <end position="263"/>
    </location>
</feature>
<comment type="similarity">
    <text evidence="1">Belongs to the heat shock protein 90 family.</text>
</comment>
<evidence type="ECO:0000256" key="4">
    <source>
        <dbReference type="ARBA" id="ARBA00023186"/>
    </source>
</evidence>
<feature type="binding site" evidence="5">
    <location>
        <position position="413"/>
    </location>
    <ligand>
        <name>ATP</name>
        <dbReference type="ChEBI" id="CHEBI:30616"/>
    </ligand>
</feature>
<feature type="region of interest" description="Disordered" evidence="6">
    <location>
        <begin position="177"/>
        <end position="207"/>
    </location>
</feature>
<dbReference type="InterPro" id="IPR019805">
    <property type="entry name" value="Heat_shock_protein_90_CS"/>
</dbReference>
<dbReference type="Gene3D" id="3.30.230.80">
    <property type="match status" value="1"/>
</dbReference>
<name>C5KHG1_PERM5</name>
<dbReference type="SUPFAM" id="SSF110942">
    <property type="entry name" value="HSP90 C-terminal domain"/>
    <property type="match status" value="1"/>
</dbReference>
<dbReference type="PIRSF" id="PIRSF002583">
    <property type="entry name" value="Hsp90"/>
    <property type="match status" value="1"/>
</dbReference>
<dbReference type="EMBL" id="GG673069">
    <property type="protein sequence ID" value="EER16023.1"/>
    <property type="molecule type" value="Genomic_DNA"/>
</dbReference>
<evidence type="ECO:0000256" key="6">
    <source>
        <dbReference type="SAM" id="MobiDB-lite"/>
    </source>
</evidence>
<feature type="binding site" evidence="5">
    <location>
        <position position="209"/>
    </location>
    <ligand>
        <name>ATP</name>
        <dbReference type="ChEBI" id="CHEBI:30616"/>
    </ligand>
</feature>
<dbReference type="SUPFAM" id="SSF55874">
    <property type="entry name" value="ATPase domain of HSP90 chaperone/DNA topoisomerase II/histidine kinase"/>
    <property type="match status" value="1"/>
</dbReference>
<dbReference type="OMA" id="GIEQHQY"/>
<dbReference type="GO" id="GO:0016887">
    <property type="term" value="F:ATP hydrolysis activity"/>
    <property type="evidence" value="ECO:0007669"/>
    <property type="project" value="InterPro"/>
</dbReference>
<evidence type="ECO:0000313" key="10">
    <source>
        <dbReference type="Proteomes" id="UP000007800"/>
    </source>
</evidence>
<accession>C5KHG1</accession>
<dbReference type="FunFam" id="3.30.565.10:FF:000005">
    <property type="entry name" value="Heat shock protein 90"/>
    <property type="match status" value="1"/>
</dbReference>
<dbReference type="InterPro" id="IPR037196">
    <property type="entry name" value="HSP90_C"/>
</dbReference>
<feature type="binding site" evidence="5">
    <location>
        <position position="134"/>
    </location>
    <ligand>
        <name>ATP</name>
        <dbReference type="ChEBI" id="CHEBI:30616"/>
    </ligand>
</feature>
<dbReference type="OrthoDB" id="28737at2759"/>
<feature type="binding site" evidence="5">
    <location>
        <position position="69"/>
    </location>
    <ligand>
        <name>ATP</name>
        <dbReference type="ChEBI" id="CHEBI:30616"/>
    </ligand>
</feature>
<dbReference type="InterPro" id="IPR001404">
    <property type="entry name" value="Hsp90_fam"/>
</dbReference>
<feature type="compositionally biased region" description="Basic and acidic residues" evidence="6">
    <location>
        <begin position="264"/>
        <end position="273"/>
    </location>
</feature>
<evidence type="ECO:0000256" key="5">
    <source>
        <dbReference type="PIRSR" id="PIRSR002583-1"/>
    </source>
</evidence>
<dbReference type="Gene3D" id="3.40.50.11260">
    <property type="match status" value="1"/>
</dbReference>
<keyword evidence="7" id="KW-0732">Signal</keyword>
<dbReference type="RefSeq" id="XP_002784227.1">
    <property type="nucleotide sequence ID" value="XM_002784181.1"/>
</dbReference>
<feature type="region of interest" description="Disordered" evidence="6">
    <location>
        <begin position="251"/>
        <end position="293"/>
    </location>
</feature>
<dbReference type="AlphaFoldDB" id="C5KHG1"/>
<evidence type="ECO:0000256" key="2">
    <source>
        <dbReference type="ARBA" id="ARBA00022741"/>
    </source>
</evidence>
<dbReference type="PROSITE" id="PS00298">
    <property type="entry name" value="HSP90"/>
    <property type="match status" value="1"/>
</dbReference>
<feature type="binding site" evidence="5">
    <location>
        <position position="73"/>
    </location>
    <ligand>
        <name>ATP</name>
        <dbReference type="ChEBI" id="CHEBI:30616"/>
    </ligand>
</feature>
<dbReference type="InterPro" id="IPR020568">
    <property type="entry name" value="Ribosomal_Su5_D2-typ_SF"/>
</dbReference>
<evidence type="ECO:0000313" key="9">
    <source>
        <dbReference type="EMBL" id="EER16023.1"/>
    </source>
</evidence>
<sequence length="811" mass="92423">MRFQRLFAVLLLPLVAVFAEEKASVGSTQDLAAEYEDHAEKHEFQAEVSRLMDIIINSLYTHKEVFLRELISNANDALEKARYNSLQDPDYLKEKPELDIKIDYDENANTLTITDSGVGMTKADLINNLGTVAKSGTSNFLEAMAEGGSDANLIGQFGVGFYSAFLVADKVSVASKNNDDPEQHIWESSADASFSVGPDPRGDTLGRGTEITLHLKEDAHEYLEESRLKDLATKYSQFVPYSISLKTKKEVEADLDEDEEESDESQKEDSDVEVKEEDESEEEDKEKEKTRKKQTVYDYEQVNTQKALWLRNKEDITDEDYEQFYMAIAKDHAGPLAYTHFSAEGEIEFKAILFVPKRTPYNFMQNYWEKKSEIKLYVRRVLVADKFDELLPRYLNFITGVVDSDDLPLNVSREQLQQNKILKVISKKLVRKVLEMIKKLAMAKVDEAAETEEKDKSSKDKETDWGEASSKRACQSGVIHLDKFYSSFADNLKLGCFEDDANRSKIAKLLRFRTTKSGDKSISLDKYIENMDENQDSIYYMSGDSIDVMVKNPSLQIFNKKGIEVLLLDNHLDEPCMQRLTDYDGKKLVSIQKADVKLEETEDDKKRFSKLQKMYKPLTKWYKDILTKASEKDPQANYNYGVESVKISKRLVDAPCVVVSDQFGYTPQQERVVRAQSFQDKTQLNMMIGRRTLELNPDHPVIKDLLVKVNEDKADTNAEDTAVVLFQAAMLDSGYEILDPHTLVKKVYSLMSQSLGVDPNTPVAEVEVPEDEEEVEEPPAEEESDDSTTIGEEEELEPDNEMSKESEDEEL</sequence>
<feature type="binding site" evidence="5">
    <location>
        <position position="115"/>
    </location>
    <ligand>
        <name>ATP</name>
        <dbReference type="ChEBI" id="CHEBI:30616"/>
    </ligand>
</feature>
<reference evidence="9 10" key="1">
    <citation type="submission" date="2008-07" db="EMBL/GenBank/DDBJ databases">
        <authorList>
            <person name="El-Sayed N."/>
            <person name="Caler E."/>
            <person name="Inman J."/>
            <person name="Amedeo P."/>
            <person name="Hass B."/>
            <person name="Wortman J."/>
        </authorList>
    </citation>
    <scope>NUCLEOTIDE SEQUENCE [LARGE SCALE GENOMIC DNA]</scope>
    <source>
        <strain evidence="10">ATCC 50983 / TXsc</strain>
    </source>
</reference>
<dbReference type="Pfam" id="PF00183">
    <property type="entry name" value="HSP90"/>
    <property type="match status" value="1"/>
</dbReference>
<keyword evidence="3 5" id="KW-0067">ATP-binding</keyword>
<dbReference type="InterPro" id="IPR003594">
    <property type="entry name" value="HATPase_dom"/>
</dbReference>
<dbReference type="Pfam" id="PF13589">
    <property type="entry name" value="HATPase_c_3"/>
    <property type="match status" value="1"/>
</dbReference>
<dbReference type="PRINTS" id="PR00775">
    <property type="entry name" value="HEATSHOCK90"/>
</dbReference>
<feature type="region of interest" description="Disordered" evidence="6">
    <location>
        <begin position="755"/>
        <end position="811"/>
    </location>
</feature>
<dbReference type="FunCoup" id="C5KHG1">
    <property type="interactions" value="88"/>
</dbReference>
<proteinExistence type="inferred from homology"/>
<evidence type="ECO:0000256" key="1">
    <source>
        <dbReference type="ARBA" id="ARBA00008239"/>
    </source>
</evidence>
<feature type="domain" description="Histidine kinase/HSP90-like ATPase" evidence="8">
    <location>
        <begin position="62"/>
        <end position="219"/>
    </location>
</feature>